<dbReference type="InterPro" id="IPR007409">
    <property type="entry name" value="Restrct_endonuc_type1_HsdR_N"/>
</dbReference>
<keyword evidence="4 10" id="KW-0547">Nucleotide-binding</keyword>
<dbReference type="RefSeq" id="WP_117866973.1">
    <property type="nucleotide sequence ID" value="NZ_QRZC01000028.1"/>
</dbReference>
<keyword evidence="9 10" id="KW-0238">DNA-binding</keyword>
<dbReference type="NCBIfam" id="TIGR00348">
    <property type="entry name" value="hsdR"/>
    <property type="match status" value="1"/>
</dbReference>
<dbReference type="EMBL" id="QRZC01000028">
    <property type="protein sequence ID" value="RGV38694.1"/>
    <property type="molecule type" value="Genomic_DNA"/>
</dbReference>
<gene>
    <name evidence="12" type="ORF">DWW14_17570</name>
</gene>
<dbReference type="InterPro" id="IPR040980">
    <property type="entry name" value="SWI2_SNF2"/>
</dbReference>
<evidence type="ECO:0000313" key="12">
    <source>
        <dbReference type="EMBL" id="RGV38694.1"/>
    </source>
</evidence>
<evidence type="ECO:0000256" key="10">
    <source>
        <dbReference type="RuleBase" id="RU364115"/>
    </source>
</evidence>
<evidence type="ECO:0000256" key="5">
    <source>
        <dbReference type="ARBA" id="ARBA00022747"/>
    </source>
</evidence>
<dbReference type="GO" id="GO:0005524">
    <property type="term" value="F:ATP binding"/>
    <property type="evidence" value="ECO:0007669"/>
    <property type="project" value="UniProtKB-KW"/>
</dbReference>
<comment type="catalytic activity">
    <reaction evidence="1 10">
        <text>Endonucleolytic cleavage of DNA to give random double-stranded fragments with terminal 5'-phosphates, ATP is simultaneously hydrolyzed.</text>
        <dbReference type="EC" id="3.1.21.3"/>
    </reaction>
</comment>
<keyword evidence="3" id="KW-0540">Nuclease</keyword>
<evidence type="ECO:0000256" key="9">
    <source>
        <dbReference type="ARBA" id="ARBA00023125"/>
    </source>
</evidence>
<evidence type="ECO:0000256" key="1">
    <source>
        <dbReference type="ARBA" id="ARBA00000851"/>
    </source>
</evidence>
<accession>A0A412X9B3</accession>
<dbReference type="InterPro" id="IPR055180">
    <property type="entry name" value="HsdR_RecA-like_helicase_dom_2"/>
</dbReference>
<name>A0A412X9B3_BACUN</name>
<dbReference type="InterPro" id="IPR027417">
    <property type="entry name" value="P-loop_NTPase"/>
</dbReference>
<dbReference type="InterPro" id="IPR051268">
    <property type="entry name" value="Type-I_R_enzyme_R_subunit"/>
</dbReference>
<dbReference type="GO" id="GO:0003677">
    <property type="term" value="F:DNA binding"/>
    <property type="evidence" value="ECO:0007669"/>
    <property type="project" value="UniProtKB-KW"/>
</dbReference>
<dbReference type="Pfam" id="PF22679">
    <property type="entry name" value="T1R_D3-like"/>
    <property type="match status" value="1"/>
</dbReference>
<evidence type="ECO:0000256" key="3">
    <source>
        <dbReference type="ARBA" id="ARBA00022722"/>
    </source>
</evidence>
<dbReference type="CDD" id="cd22332">
    <property type="entry name" value="HsdR_N"/>
    <property type="match status" value="1"/>
</dbReference>
<keyword evidence="8 10" id="KW-0067">ATP-binding</keyword>
<feature type="domain" description="Helicase ATP-binding" evidence="11">
    <location>
        <begin position="266"/>
        <end position="468"/>
    </location>
</feature>
<dbReference type="Gene3D" id="3.90.1570.50">
    <property type="match status" value="1"/>
</dbReference>
<evidence type="ECO:0000256" key="2">
    <source>
        <dbReference type="ARBA" id="ARBA00008598"/>
    </source>
</evidence>
<dbReference type="EC" id="3.1.21.3" evidence="10"/>
<keyword evidence="7 10" id="KW-0378">Hydrolase</keyword>
<evidence type="ECO:0000256" key="7">
    <source>
        <dbReference type="ARBA" id="ARBA00022801"/>
    </source>
</evidence>
<organism evidence="12 13">
    <name type="scientific">Bacteroides uniformis</name>
    <dbReference type="NCBI Taxonomy" id="820"/>
    <lineage>
        <taxon>Bacteria</taxon>
        <taxon>Pseudomonadati</taxon>
        <taxon>Bacteroidota</taxon>
        <taxon>Bacteroidia</taxon>
        <taxon>Bacteroidales</taxon>
        <taxon>Bacteroidaceae</taxon>
        <taxon>Bacteroides</taxon>
    </lineage>
</organism>
<reference evidence="12 13" key="1">
    <citation type="submission" date="2018-08" db="EMBL/GenBank/DDBJ databases">
        <title>A genome reference for cultivated species of the human gut microbiota.</title>
        <authorList>
            <person name="Zou Y."/>
            <person name="Xue W."/>
            <person name="Luo G."/>
        </authorList>
    </citation>
    <scope>NUCLEOTIDE SEQUENCE [LARGE SCALE GENOMIC DNA]</scope>
    <source>
        <strain evidence="12 13">AF14-42</strain>
    </source>
</reference>
<comment type="function">
    <text evidence="10">Subunit R is required for both nuclease and ATPase activities, but not for modification.</text>
</comment>
<keyword evidence="5 10" id="KW-0680">Restriction system</keyword>
<comment type="caution">
    <text evidence="12">The sequence shown here is derived from an EMBL/GenBank/DDBJ whole genome shotgun (WGS) entry which is preliminary data.</text>
</comment>
<comment type="similarity">
    <text evidence="2 10">Belongs to the HsdR family.</text>
</comment>
<proteinExistence type="inferred from homology"/>
<dbReference type="InterPro" id="IPR014001">
    <property type="entry name" value="Helicase_ATP-bd"/>
</dbReference>
<sequence length="1443" mass="166324">MPNDNTQFFIKESVFEQALVDLLPHHGWEKEVMMQPGEADLIQNWANIIFDNNRDINRLGNATLTTSEMQQVIDQVNRCDSPYAMNRLINGGQVCIKRDNPADVNNCGKEVYLKIFDAREISAGQSRYQIVRQPRFRASHPLGGDRRGDVMLLINGMPVIHIELKRSKVDVSQATFQIKRYTHEGVFGSGIFKMVQIFVAMTPEETLYFANPGLEENFKPEYYFHWEDFNNAIVSDWRRVVSDLLSIPMAHQLVGYYTIADDKDKTLKVLRSYQYFAVSKISDVTHKTNWDTHQHRGGFIWHTTGSGKTMTSFKSAQLIANSGDADKVVFLMDRIELSIQSLDEYRGFAGESDVIQDTQNTAILVSKLQSTDKDDRLIVTSIQKMSNVNSEHGISQAEIDSIGRKRLVFIIDECHRSVFGDMLIDIKNTFPRALLFGFTGTPVFEENAHNEIMTETLFGDMLHKYTIANGIPDHNVLGFDPYRINTYDENELREKAAFAQLRVKRIEEIEGDEEKMAIYNKFVNELQMPKTYTEGGETKHGIEYYLPNDIYQQPIHHQAVAADIIKSRSRLSKNDKFHGILATQNIPEAIAYYKLFKEQYPSLNVVTVFDNNIDNSNEGIAKEDALLEILKDYNDKYHTSFQLSTYAKYKKDVAKRLAHKKPYLGIEHDHNQQIDLLIVVTQMLTGYDSKWVNTLYVDKLMKYVDIIQAFSRTNRLFGRDKPFGIIRYYTFPYTMQQNINDALEVYVDRPLGVFVDKLESNLVNINQRFLHIRDIFQSHRIANFERLPDTREDRNMFAKDFSQMTHLLEAAKLQGFLWDKVEYEFQHGDTYTHVRMELDEQTYLILLQRYRELFEGREGGGEANDFDYPIDTYITETGTGTIDAEYINSKFVKFIKNLYTAGPGSELTKEAFKELHKTFASLSQKDQRTAMVILHDIQSGDLHLAPGKTIYDYIAEYQLRELHKQIMILVEATGINASQLEHIMNRGITEQNLNEYSQFDNLKLTLNMAKTREFLTKTEGSEVPARMVMPKIDKILREFILDGSCRERILKAYLNGDENYSTDTINQESLTEQSVEVLENSQETEREQSFDIDVVKAKIKDILTTTLSGVLPQMRPIEEVLNSVFYVIGKECVESLDNVGLFINRAFNNLYGKKVTIVDKFVAFNLLVTKYEAYLKKLYYLMHNSDVPARNEGEDVTWKNVIYAHRCLWNLKFSTDAAKLQLYQYLMLIKGWRNDESHISPTASEQKVDTAISIIISMYFYVTGISITDLEMAGHDVSEIIAPESISISHHCCRLYSVTNDGRYSGIAAESIDVRELPEEKRIKILKKCIVKLLGYDPKKSAFSKQRHWEAIYRIAADKGFIIDGDYAYFKSIIDGMQLSNIPVPFNTDLLERLNQGIYAKNIRDWSSEGLDGKKLQEYKDIKNCADAFNRVVDETTQQKENL</sequence>
<dbReference type="Gene3D" id="3.40.50.300">
    <property type="entry name" value="P-loop containing nucleotide triphosphate hydrolases"/>
    <property type="match status" value="2"/>
</dbReference>
<keyword evidence="6 12" id="KW-0255">Endonuclease</keyword>
<evidence type="ECO:0000256" key="4">
    <source>
        <dbReference type="ARBA" id="ARBA00022741"/>
    </source>
</evidence>
<evidence type="ECO:0000313" key="13">
    <source>
        <dbReference type="Proteomes" id="UP000285343"/>
    </source>
</evidence>
<dbReference type="Proteomes" id="UP000285343">
    <property type="component" value="Unassembled WGS sequence"/>
</dbReference>
<dbReference type="PANTHER" id="PTHR30195:SF16">
    <property type="entry name" value="TYPE I RESTRICTION ENZYME ENDONUCLEASE SUBUNIT"/>
    <property type="match status" value="1"/>
</dbReference>
<evidence type="ECO:0000256" key="6">
    <source>
        <dbReference type="ARBA" id="ARBA00022759"/>
    </source>
</evidence>
<dbReference type="SUPFAM" id="SSF52540">
    <property type="entry name" value="P-loop containing nucleoside triphosphate hydrolases"/>
    <property type="match status" value="1"/>
</dbReference>
<dbReference type="InterPro" id="IPR004473">
    <property type="entry name" value="Restrct_endonuc_typeI_HsdR"/>
</dbReference>
<dbReference type="GO" id="GO:0009307">
    <property type="term" value="P:DNA restriction-modification system"/>
    <property type="evidence" value="ECO:0007669"/>
    <property type="project" value="UniProtKB-KW"/>
</dbReference>
<dbReference type="SMART" id="SM00487">
    <property type="entry name" value="DEXDc"/>
    <property type="match status" value="1"/>
</dbReference>
<dbReference type="PANTHER" id="PTHR30195">
    <property type="entry name" value="TYPE I SITE-SPECIFIC DEOXYRIBONUCLEASE PROTEIN SUBUNIT M AND R"/>
    <property type="match status" value="1"/>
</dbReference>
<dbReference type="Pfam" id="PF18766">
    <property type="entry name" value="SWI2_SNF2"/>
    <property type="match status" value="1"/>
</dbReference>
<protein>
    <recommendedName>
        <fullName evidence="10">Type I restriction enzyme endonuclease subunit</fullName>
        <shortName evidence="10">R protein</shortName>
        <ecNumber evidence="10">3.1.21.3</ecNumber>
    </recommendedName>
</protein>
<dbReference type="GO" id="GO:0009035">
    <property type="term" value="F:type I site-specific deoxyribonuclease activity"/>
    <property type="evidence" value="ECO:0007669"/>
    <property type="project" value="UniProtKB-EC"/>
</dbReference>
<dbReference type="Pfam" id="PF04313">
    <property type="entry name" value="HSDR_N"/>
    <property type="match status" value="1"/>
</dbReference>
<comment type="subunit">
    <text evidence="10">The type I restriction/modification system is composed of three polypeptides R, M and S.</text>
</comment>
<evidence type="ECO:0000259" key="11">
    <source>
        <dbReference type="SMART" id="SM00487"/>
    </source>
</evidence>
<evidence type="ECO:0000256" key="8">
    <source>
        <dbReference type="ARBA" id="ARBA00022840"/>
    </source>
</evidence>